<keyword evidence="1" id="KW-0472">Membrane</keyword>
<dbReference type="Pfam" id="PF09150">
    <property type="entry name" value="Carot_N"/>
    <property type="match status" value="1"/>
</dbReference>
<reference evidence="4 5" key="1">
    <citation type="journal article" date="2021" name="Genome Biol. Evol.">
        <title>Complete Genome Sequencing of a Novel Gloeobacter Species from a Waterfall Cave in Mexico.</title>
        <authorList>
            <person name="Saw J.H."/>
            <person name="Cardona T."/>
            <person name="Montejano G."/>
        </authorList>
    </citation>
    <scope>NUCLEOTIDE SEQUENCE [LARGE SCALE GENOMIC DNA]</scope>
    <source>
        <strain evidence="4">MG652769</strain>
    </source>
</reference>
<protein>
    <recommendedName>
        <fullName evidence="3">OCP N-terminal domain-containing protein</fullName>
    </recommendedName>
</protein>
<feature type="compositionally biased region" description="Basic and acidic residues" evidence="2">
    <location>
        <begin position="63"/>
        <end position="74"/>
    </location>
</feature>
<organism evidence="4 5">
    <name type="scientific">Gloeobacter morelensis MG652769</name>
    <dbReference type="NCBI Taxonomy" id="2781736"/>
    <lineage>
        <taxon>Bacteria</taxon>
        <taxon>Bacillati</taxon>
        <taxon>Cyanobacteriota</taxon>
        <taxon>Cyanophyceae</taxon>
        <taxon>Gloeobacterales</taxon>
        <taxon>Gloeobacteraceae</taxon>
        <taxon>Gloeobacter</taxon>
        <taxon>Gloeobacter morelensis</taxon>
    </lineage>
</organism>
<accession>A0ABY3PRD5</accession>
<dbReference type="InterPro" id="IPR036917">
    <property type="entry name" value="Orange_carotenoid-bd_N_sf"/>
</dbReference>
<keyword evidence="1" id="KW-0793">Thylakoid</keyword>
<dbReference type="EMBL" id="CP063845">
    <property type="protein sequence ID" value="UFP96283.1"/>
    <property type="molecule type" value="Genomic_DNA"/>
</dbReference>
<feature type="domain" description="OCP N-terminal" evidence="3">
    <location>
        <begin position="100"/>
        <end position="251"/>
    </location>
</feature>
<keyword evidence="1" id="KW-0157">Chromophore</keyword>
<keyword evidence="1" id="KW-0605">Phycobilisome</keyword>
<dbReference type="Proteomes" id="UP001054846">
    <property type="component" value="Chromosome"/>
</dbReference>
<dbReference type="PROSITE" id="PS51773">
    <property type="entry name" value="OCP_N"/>
    <property type="match status" value="1"/>
</dbReference>
<evidence type="ECO:0000256" key="1">
    <source>
        <dbReference type="PROSITE-ProRule" id="PRU01109"/>
    </source>
</evidence>
<dbReference type="RefSeq" id="WP_230843528.1">
    <property type="nucleotide sequence ID" value="NZ_CP063845.1"/>
</dbReference>
<keyword evidence="5" id="KW-1185">Reference proteome</keyword>
<proteinExistence type="inferred from homology"/>
<gene>
    <name evidence="4" type="ORF">ISF26_08775</name>
</gene>
<evidence type="ECO:0000313" key="4">
    <source>
        <dbReference type="EMBL" id="UFP96283.1"/>
    </source>
</evidence>
<feature type="compositionally biased region" description="Polar residues" evidence="2">
    <location>
        <begin position="50"/>
        <end position="62"/>
    </location>
</feature>
<dbReference type="InterPro" id="IPR015233">
    <property type="entry name" value="Orange_carotenoid-bd_N"/>
</dbReference>
<sequence length="252" mass="27857">MNENNNAEVNVDRVFSEGQELLNPGGSGSAQGEAFAQQSGEVAHAYEQRQVPTNTTESSSQKVFHEDESQSENRYEISGERISEIVDKTLESQTPGEVRSEGVSEALTQFNGLDVDSKLAILYYLYEGMGDSVTPAAPEAANVVQIQGFFDQFDTLPMGDAQLEAMRALVRGEDNHLGREYGKHTENNKLFIWFLLAERMGKDVIGIPEGYRLSDAAQQSLEGIKELDFEQQITVLRDVAYAMGTKSGEFAR</sequence>
<evidence type="ECO:0000313" key="5">
    <source>
        <dbReference type="Proteomes" id="UP001054846"/>
    </source>
</evidence>
<dbReference type="SUPFAM" id="SSF81930">
    <property type="entry name" value="Orange carotenoid protein, N-terminal domain"/>
    <property type="match status" value="1"/>
</dbReference>
<evidence type="ECO:0000259" key="3">
    <source>
        <dbReference type="PROSITE" id="PS51773"/>
    </source>
</evidence>
<name>A0ABY3PRD5_9CYAN</name>
<keyword evidence="1" id="KW-0042">Antenna complex</keyword>
<comment type="similarity">
    <text evidence="1">Belongs to the orange carotenoid-binding protein family.</text>
</comment>
<dbReference type="Gene3D" id="1.10.2090.10">
    <property type="entry name" value="Orange carotenoid-binding protein, N-terminal domain"/>
    <property type="match status" value="1"/>
</dbReference>
<evidence type="ECO:0000256" key="2">
    <source>
        <dbReference type="SAM" id="MobiDB-lite"/>
    </source>
</evidence>
<feature type="region of interest" description="Disordered" evidence="2">
    <location>
        <begin position="1"/>
        <end position="74"/>
    </location>
</feature>